<evidence type="ECO:0000259" key="2">
    <source>
        <dbReference type="Pfam" id="PF16201"/>
    </source>
</evidence>
<dbReference type="PANTHER" id="PTHR13500">
    <property type="entry name" value="NUCLEOLAR PRERIBOSOMAL-ASSOCIATED PROTEIN 1"/>
    <property type="match status" value="1"/>
</dbReference>
<dbReference type="GO" id="GO:0000463">
    <property type="term" value="P:maturation of LSU-rRNA from tricistronic rRNA transcript (SSU-rRNA, 5.8S rRNA, LSU-rRNA)"/>
    <property type="evidence" value="ECO:0007669"/>
    <property type="project" value="TreeGrafter"/>
</dbReference>
<evidence type="ECO:0000313" key="4">
    <source>
        <dbReference type="EMBL" id="SSD59866.1"/>
    </source>
</evidence>
<dbReference type="InterPro" id="IPR032436">
    <property type="entry name" value="URB1_C"/>
</dbReference>
<dbReference type="EMBL" id="UFAJ01000221">
    <property type="protein sequence ID" value="SSD59866.1"/>
    <property type="molecule type" value="Genomic_DNA"/>
</dbReference>
<dbReference type="GO" id="GO:0000466">
    <property type="term" value="P:maturation of 5.8S rRNA from tricistronic rRNA transcript (SSU-rRNA, 5.8S rRNA, LSU-rRNA)"/>
    <property type="evidence" value="ECO:0007669"/>
    <property type="project" value="TreeGrafter"/>
</dbReference>
<sequence length="1722" mass="199180">MSETKSIEDDIPFSNPNKRKWKQKISNSSSTSFLSLGDEQLKSLESILKSIRVTNKSDSSIGNDFTPLIEFCSKKLHTQLVQSWSYYATINDHKKVIDHLNKLNKLLEILNLHPALFIYGEQLIQLILTEYMKNLYRGINNMRASLTNPCLNLLKNIVTFQDGKFVDDFLSHFDFSLPTLPKILTPSKNELSDSSVIKEKQYKFTLRYNFILFWISLLDNSPPLLRKDILIDNSKIMSVWFKYMAKVDNDQLIISTIDLLIEKILKEKLFKKSTKCKILNEYTVSKLQPFFYSTNNEIVKKITSFYDIYATNERFGVAFNDNKVWFSNTLSSTGSRAQLGASLEINGKTFKLYNKILYSMLCSFKPWEDDNQCNLVINILLYVPELVAPYTNHLISQCGVHAPKMTSFWFGMTLLLGKIISLPIPDKVKNVETELLPNADIVLDNIMPLSLTKGSLTRCLQNEIPLIKQLGTQLIVFVLQKLTKVVELFDKKNWSMHKSQILNSIYTRLPELSVIVSSLADSYSKYKKNKILLLSYTVTLKYYSKLFPTFFNITLPNDKNPFNDLMNEDGNLKGIEVAILDNYLEFQRLNDSTRWWNTIAKSGRTPFSIFLKLSSYTNTSDKISFKISNLLDNLIQDTQLFDYERLLASPIAALTNSLKLVFNAKDTEQWPKLWKLIDESVSRCVKTPFKYIDLSNDYKRISPFILALMEQWEFVDKSTNYDIICKWLCIFFRNLTFIGESKEGILELVRNRTDIDENLVNLYLSSSEESINKLYELDEYFVNLGTSFYNYVSILPLKRISSLPTRFPVNMLDVAAIFVRIENIATNEKLFINEKGIASAIDMLFEKIGGYALTDECCKKEIVAPKFYNKFCLTKDSVENVNSLDKKAYITCDLVEVFQQLDTYSTEFNTILCGLFENYVTLSQNKYAGKIFQLSLGYLPSELISTEILPKYMEVLNPDDLFIALSKLSKDNVPISHALFIKVIPISSLSVVLCDFIRWNLVKNIVVADALSLALNFDNEPIVKECLKNIDYAGLLNTLQAQIKNESIRIFFASNIPKKYSARPGVKEFLSDTVLESLESFRNNQFVDFNSLLMLFTNNFEVLTDTAKGDILKYILNDCKDKYSSQTVKFVLLINDFHNKDIIIWIHKTMLFVNKHISFLSDIRLITIELNDLLVSLEDLLCVQNVWELVPAAVLNSQLEIFLTKNFGERESVVRYILKLITTAPSNLFDGSKLLQIFVNNVSNPLLKPFNYLPKIRFYNALILKGLFFKDVAKNSSLTVQKSILSFYQGTCSLEDRILYEILEEIESKSSIIWTKNIYSWEFLDSLSDEELELIGSVRLITSQAEGYIISLSKSVVEKSIKNYIPTLPQVPTLNDLNSWDKLESYYDEINILNGSSNMLSEIYDPKFIMLLILNNRELVKKIEADDGDVFYKFEIKRLLNSGLFFFILLSLCSHCAETCKIASIMVQQMLFSMEKHSSNIKEEHIFKLLLTKINYTFFKNKNKSSAEIICPLFWFAICRIARSLLEPKSFMYEIAFRWVLNAPLIRSHDFPLLLELKNYKVGNTRNYENYFKFLSWFLDTLYNGIKTTEDIDFIKRNNLFEWLLNLQNNPYLNNRMNFIINSIICRIQQTDDNSIMVTRNAAISQLESSQYITLLEKRGKWQELHNGRKSVKNYTNYLNLKQDAITNKELAYGYSVLLSSTKRLREWSNDDAENLIKRICL</sequence>
<evidence type="ECO:0000259" key="3">
    <source>
        <dbReference type="Pfam" id="PF26140"/>
    </source>
</evidence>
<dbReference type="InterPro" id="IPR059018">
    <property type="entry name" value="HEAT_URB1"/>
</dbReference>
<evidence type="ECO:0000259" key="1">
    <source>
        <dbReference type="Pfam" id="PF11707"/>
    </source>
</evidence>
<organism evidence="4 5">
    <name type="scientific">Saccharomycodes ludwigii</name>
    <dbReference type="NCBI Taxonomy" id="36035"/>
    <lineage>
        <taxon>Eukaryota</taxon>
        <taxon>Fungi</taxon>
        <taxon>Dikarya</taxon>
        <taxon>Ascomycota</taxon>
        <taxon>Saccharomycotina</taxon>
        <taxon>Saccharomycetes</taxon>
        <taxon>Saccharomycodales</taxon>
        <taxon>Saccharomycodaceae</taxon>
        <taxon>Saccharomycodes</taxon>
    </lineage>
</organism>
<dbReference type="PANTHER" id="PTHR13500:SF0">
    <property type="entry name" value="NUCLEOLAR PRE-RIBOSOMAL-ASSOCIATED PROTEIN 1"/>
    <property type="match status" value="1"/>
</dbReference>
<evidence type="ECO:0008006" key="6">
    <source>
        <dbReference type="Google" id="ProtNLM"/>
    </source>
</evidence>
<dbReference type="InterPro" id="IPR039844">
    <property type="entry name" value="URB1"/>
</dbReference>
<feature type="domain" description="URB1 C-terminal" evidence="2">
    <location>
        <begin position="1447"/>
        <end position="1645"/>
    </location>
</feature>
<reference evidence="5" key="1">
    <citation type="submission" date="2018-06" db="EMBL/GenBank/DDBJ databases">
        <authorList>
            <person name="Guldener U."/>
        </authorList>
    </citation>
    <scope>NUCLEOTIDE SEQUENCE [LARGE SCALE GENOMIC DNA]</scope>
    <source>
        <strain evidence="5">UTAD17</strain>
    </source>
</reference>
<name>A0A376B5A4_9ASCO</name>
<dbReference type="Pfam" id="PF26140">
    <property type="entry name" value="HEAT_URB1"/>
    <property type="match status" value="1"/>
</dbReference>
<dbReference type="InterPro" id="IPR021714">
    <property type="entry name" value="URB1_N"/>
</dbReference>
<keyword evidence="5" id="KW-1185">Reference proteome</keyword>
<gene>
    <name evidence="4" type="ORF">SCODWIG_01627</name>
</gene>
<dbReference type="Proteomes" id="UP000262825">
    <property type="component" value="Unassembled WGS sequence"/>
</dbReference>
<dbReference type="GO" id="GO:0005730">
    <property type="term" value="C:nucleolus"/>
    <property type="evidence" value="ECO:0007669"/>
    <property type="project" value="TreeGrafter"/>
</dbReference>
<dbReference type="Pfam" id="PF16201">
    <property type="entry name" value="NopRA1"/>
    <property type="match status" value="1"/>
</dbReference>
<dbReference type="VEuPathDB" id="FungiDB:SCODWIG_01627"/>
<dbReference type="Pfam" id="PF11707">
    <property type="entry name" value="Npa1"/>
    <property type="match status" value="1"/>
</dbReference>
<evidence type="ECO:0000313" key="5">
    <source>
        <dbReference type="Proteomes" id="UP000262825"/>
    </source>
</evidence>
<protein>
    <recommendedName>
        <fullName evidence="6">Nucleolar pre-ribosomal-associated protein 1</fullName>
    </recommendedName>
</protein>
<accession>A0A376B5A4</accession>
<proteinExistence type="predicted"/>
<feature type="domain" description="URB1 central HEAT repeat" evidence="3">
    <location>
        <begin position="591"/>
        <end position="751"/>
    </location>
</feature>
<feature type="domain" description="URB1 N-terminal" evidence="1">
    <location>
        <begin position="78"/>
        <end position="411"/>
    </location>
</feature>